<dbReference type="Proteomes" id="UP000054937">
    <property type="component" value="Unassembled WGS sequence"/>
</dbReference>
<reference evidence="1 2" key="1">
    <citation type="journal article" date="2015" name="Sci. Rep.">
        <title>Genome of the facultative scuticociliatosis pathogen Pseudocohnilembus persalinus provides insight into its virulence through horizontal gene transfer.</title>
        <authorList>
            <person name="Xiong J."/>
            <person name="Wang G."/>
            <person name="Cheng J."/>
            <person name="Tian M."/>
            <person name="Pan X."/>
            <person name="Warren A."/>
            <person name="Jiang C."/>
            <person name="Yuan D."/>
            <person name="Miao W."/>
        </authorList>
    </citation>
    <scope>NUCLEOTIDE SEQUENCE [LARGE SCALE GENOMIC DNA]</scope>
    <source>
        <strain evidence="1">36N120E</strain>
    </source>
</reference>
<dbReference type="AlphaFoldDB" id="A0A0V0QBN4"/>
<accession>A0A0V0QBN4</accession>
<comment type="caution">
    <text evidence="1">The sequence shown here is derived from an EMBL/GenBank/DDBJ whole genome shotgun (WGS) entry which is preliminary data.</text>
</comment>
<organism evidence="1 2">
    <name type="scientific">Pseudocohnilembus persalinus</name>
    <name type="common">Ciliate</name>
    <dbReference type="NCBI Taxonomy" id="266149"/>
    <lineage>
        <taxon>Eukaryota</taxon>
        <taxon>Sar</taxon>
        <taxon>Alveolata</taxon>
        <taxon>Ciliophora</taxon>
        <taxon>Intramacronucleata</taxon>
        <taxon>Oligohymenophorea</taxon>
        <taxon>Scuticociliatia</taxon>
        <taxon>Philasterida</taxon>
        <taxon>Pseudocohnilembidae</taxon>
        <taxon>Pseudocohnilembus</taxon>
    </lineage>
</organism>
<name>A0A0V0QBN4_PSEPJ</name>
<evidence type="ECO:0000313" key="1">
    <source>
        <dbReference type="EMBL" id="KRW99625.1"/>
    </source>
</evidence>
<sequence length="102" mass="12162">MIPIHLQQIRVIRYCSSKTGYFPSGIITLITQPLFGYAYRHEYIILKTKQCLIKICVPNQSLKNRNNREYTTPKIYIQILQLHDFQQNSLDENKLYEENKNL</sequence>
<gene>
    <name evidence="1" type="ORF">PPERSA_03426</name>
</gene>
<evidence type="ECO:0000313" key="2">
    <source>
        <dbReference type="Proteomes" id="UP000054937"/>
    </source>
</evidence>
<proteinExistence type="predicted"/>
<keyword evidence="2" id="KW-1185">Reference proteome</keyword>
<dbReference type="EMBL" id="LDAU01000205">
    <property type="protein sequence ID" value="KRW99625.1"/>
    <property type="molecule type" value="Genomic_DNA"/>
</dbReference>
<protein>
    <submittedName>
        <fullName evidence="1">Uncharacterized protein</fullName>
    </submittedName>
</protein>
<dbReference type="InParanoid" id="A0A0V0QBN4"/>